<protein>
    <submittedName>
        <fullName evidence="2">Uncharacterized protein</fullName>
    </submittedName>
</protein>
<name>A0A1Q2D418_9ENTE</name>
<comment type="subcellular location">
    <subcellularLocation>
        <location evidence="1">Cell surface</location>
    </subcellularLocation>
</comment>
<accession>A0A1Q2D418</accession>
<dbReference type="KEGG" id="vpi:BW732_01755"/>
<organism evidence="2 3">
    <name type="scientific">Vagococcus penaei</name>
    <dbReference type="NCBI Taxonomy" id="633807"/>
    <lineage>
        <taxon>Bacteria</taxon>
        <taxon>Bacillati</taxon>
        <taxon>Bacillota</taxon>
        <taxon>Bacilli</taxon>
        <taxon>Lactobacillales</taxon>
        <taxon>Enterococcaceae</taxon>
        <taxon>Vagococcus</taxon>
    </lineage>
</organism>
<keyword evidence="3" id="KW-1185">Reference proteome</keyword>
<dbReference type="CDD" id="cd16891">
    <property type="entry name" value="CwlT-like"/>
    <property type="match status" value="1"/>
</dbReference>
<evidence type="ECO:0000256" key="1">
    <source>
        <dbReference type="ARBA" id="ARBA00004241"/>
    </source>
</evidence>
<dbReference type="STRING" id="633807.BW732_01755"/>
<proteinExistence type="predicted"/>
<dbReference type="Gene3D" id="1.10.530.10">
    <property type="match status" value="1"/>
</dbReference>
<dbReference type="InterPro" id="IPR023346">
    <property type="entry name" value="Lysozyme-like_dom_sf"/>
</dbReference>
<evidence type="ECO:0000313" key="2">
    <source>
        <dbReference type="EMBL" id="AQP53073.1"/>
    </source>
</evidence>
<dbReference type="InterPro" id="IPR047194">
    <property type="entry name" value="CwlT-like_lysozyme"/>
</dbReference>
<dbReference type="OrthoDB" id="1654978at2"/>
<dbReference type="AlphaFoldDB" id="A0A1Q2D418"/>
<sequence length="205" mass="23223">MTKKRKWLKKLGITFLLVVICGVLAAGIIVYRQVQQVRKWQPEVEEASKKYGISEYSEIALAIIYTESKGNHVDVMQSSESRYGVRNQITTTEESIDSGVEHLAEVIKAAEAKNCDIWTAVQAYNFGTSYIDYVASHGHKETIDLAKVYSRDVLAPLLGNHTKETYFYKHPLALLNNRGMLYKNGGNFLYAESVKMNLTFLKLFS</sequence>
<dbReference type="EMBL" id="CP019609">
    <property type="protein sequence ID" value="AQP53073.1"/>
    <property type="molecule type" value="Genomic_DNA"/>
</dbReference>
<evidence type="ECO:0000313" key="3">
    <source>
        <dbReference type="Proteomes" id="UP000188246"/>
    </source>
</evidence>
<reference evidence="2 3" key="1">
    <citation type="journal article" date="2010" name="Int. J. Syst. Evol. Microbiol.">
        <title>Vagococcus penaei sp. nov., isolated from spoilage microbiota of cooked shrimp (Penaeus vannamei).</title>
        <authorList>
            <person name="Jaffres E."/>
            <person name="Prevost H."/>
            <person name="Rossero A."/>
            <person name="Joffraud J.J."/>
            <person name="Dousset X."/>
        </authorList>
    </citation>
    <scope>NUCLEOTIDE SEQUENCE [LARGE SCALE GENOMIC DNA]</scope>
    <source>
        <strain evidence="2 3">CD276</strain>
    </source>
</reference>
<dbReference type="SUPFAM" id="SSF53955">
    <property type="entry name" value="Lysozyme-like"/>
    <property type="match status" value="1"/>
</dbReference>
<gene>
    <name evidence="2" type="ORF">BW732_01755</name>
</gene>
<dbReference type="GO" id="GO:0009986">
    <property type="term" value="C:cell surface"/>
    <property type="evidence" value="ECO:0007669"/>
    <property type="project" value="UniProtKB-SubCell"/>
</dbReference>
<dbReference type="RefSeq" id="WP_077275170.1">
    <property type="nucleotide sequence ID" value="NZ_CP019609.1"/>
</dbReference>
<dbReference type="Proteomes" id="UP000188246">
    <property type="component" value="Chromosome"/>
</dbReference>
<dbReference type="Pfam" id="PF13702">
    <property type="entry name" value="Lysozyme_like"/>
    <property type="match status" value="1"/>
</dbReference>